<dbReference type="InterPro" id="IPR000595">
    <property type="entry name" value="cNMP-bd_dom"/>
</dbReference>
<dbReference type="GO" id="GO:0005829">
    <property type="term" value="C:cytosol"/>
    <property type="evidence" value="ECO:0007669"/>
    <property type="project" value="TreeGrafter"/>
</dbReference>
<reference evidence="6 7" key="1">
    <citation type="submission" date="2016-12" db="EMBL/GenBank/DDBJ databases">
        <title>Complete genome sequence of Clostridium kluyveri JZZ isolated from the pit mud of a Chinese flavor liquor-making factory.</title>
        <authorList>
            <person name="Wang Y."/>
        </authorList>
    </citation>
    <scope>NUCLEOTIDE SEQUENCE [LARGE SCALE GENOMIC DNA]</scope>
    <source>
        <strain evidence="6 7">JZZ</strain>
    </source>
</reference>
<dbReference type="AlphaFoldDB" id="A0A1L5F5R3"/>
<dbReference type="GO" id="GO:0003700">
    <property type="term" value="F:DNA-binding transcription factor activity"/>
    <property type="evidence" value="ECO:0007669"/>
    <property type="project" value="TreeGrafter"/>
</dbReference>
<dbReference type="SUPFAM" id="SSF51206">
    <property type="entry name" value="cAMP-binding domain-like"/>
    <property type="match status" value="1"/>
</dbReference>
<evidence type="ECO:0000256" key="2">
    <source>
        <dbReference type="ARBA" id="ARBA00023125"/>
    </source>
</evidence>
<gene>
    <name evidence="6" type="ORF">BS101_05990</name>
</gene>
<protein>
    <submittedName>
        <fullName evidence="6">Transcriptional regulator</fullName>
    </submittedName>
</protein>
<dbReference type="SMART" id="SM00100">
    <property type="entry name" value="cNMP"/>
    <property type="match status" value="1"/>
</dbReference>
<dbReference type="PANTHER" id="PTHR24567">
    <property type="entry name" value="CRP FAMILY TRANSCRIPTIONAL REGULATORY PROTEIN"/>
    <property type="match status" value="1"/>
</dbReference>
<sequence>MIKSYIEIIKDSPLFYGIKKEELLYLLQCLTPKIHSFSKNECIVNSGESIDRFGIVLEGEATILKENSKGNRVIISVVKKGDLFGEMLVFSSRKIWPATVRVQNTCKVLFLTNSDLIARCGKMCPWHNAMLQNFMNVISDKALLLNKKVEYLSIKSIRGKICSYLSEQYQNTKNNTIILPLKRNELADFLNVSRPSMSREMCKMRDEGIIDFHLSTFKIKDIQALKSFCEY</sequence>
<dbReference type="EMBL" id="CP018335">
    <property type="protein sequence ID" value="APM38322.1"/>
    <property type="molecule type" value="Genomic_DNA"/>
</dbReference>
<dbReference type="InterPro" id="IPR018490">
    <property type="entry name" value="cNMP-bd_dom_sf"/>
</dbReference>
<dbReference type="PROSITE" id="PS50042">
    <property type="entry name" value="CNMP_BINDING_3"/>
    <property type="match status" value="1"/>
</dbReference>
<dbReference type="InterPro" id="IPR050397">
    <property type="entry name" value="Env_Response_Regulators"/>
</dbReference>
<accession>A0A1L5F5R3</accession>
<dbReference type="Pfam" id="PF13545">
    <property type="entry name" value="HTH_Crp_2"/>
    <property type="match status" value="1"/>
</dbReference>
<dbReference type="GO" id="GO:0003677">
    <property type="term" value="F:DNA binding"/>
    <property type="evidence" value="ECO:0007669"/>
    <property type="project" value="UniProtKB-KW"/>
</dbReference>
<dbReference type="Pfam" id="PF00027">
    <property type="entry name" value="cNMP_binding"/>
    <property type="match status" value="1"/>
</dbReference>
<dbReference type="RefSeq" id="WP_073537996.1">
    <property type="nucleotide sequence ID" value="NZ_CP018335.1"/>
</dbReference>
<dbReference type="PANTHER" id="PTHR24567:SF58">
    <property type="entry name" value="CYCLIC AMP-BINDING REGULATORY PROTEIN"/>
    <property type="match status" value="1"/>
</dbReference>
<dbReference type="SUPFAM" id="SSF46785">
    <property type="entry name" value="Winged helix' DNA-binding domain"/>
    <property type="match status" value="1"/>
</dbReference>
<dbReference type="InterPro" id="IPR012318">
    <property type="entry name" value="HTH_CRP"/>
</dbReference>
<evidence type="ECO:0000259" key="5">
    <source>
        <dbReference type="PROSITE" id="PS51063"/>
    </source>
</evidence>
<keyword evidence="3" id="KW-0804">Transcription</keyword>
<feature type="domain" description="Cyclic nucleotide-binding" evidence="4">
    <location>
        <begin position="14"/>
        <end position="111"/>
    </location>
</feature>
<evidence type="ECO:0000256" key="3">
    <source>
        <dbReference type="ARBA" id="ARBA00023163"/>
    </source>
</evidence>
<dbReference type="Proteomes" id="UP000184604">
    <property type="component" value="Chromosome"/>
</dbReference>
<evidence type="ECO:0000256" key="1">
    <source>
        <dbReference type="ARBA" id="ARBA00023015"/>
    </source>
</evidence>
<dbReference type="PROSITE" id="PS51063">
    <property type="entry name" value="HTH_CRP_2"/>
    <property type="match status" value="1"/>
</dbReference>
<dbReference type="InterPro" id="IPR036390">
    <property type="entry name" value="WH_DNA-bd_sf"/>
</dbReference>
<keyword evidence="1" id="KW-0805">Transcription regulation</keyword>
<name>A0A1L5F5R3_CLOKL</name>
<evidence type="ECO:0000313" key="7">
    <source>
        <dbReference type="Proteomes" id="UP000184604"/>
    </source>
</evidence>
<proteinExistence type="predicted"/>
<dbReference type="Gene3D" id="2.60.120.10">
    <property type="entry name" value="Jelly Rolls"/>
    <property type="match status" value="1"/>
</dbReference>
<dbReference type="OrthoDB" id="3176638at2"/>
<evidence type="ECO:0000259" key="4">
    <source>
        <dbReference type="PROSITE" id="PS50042"/>
    </source>
</evidence>
<evidence type="ECO:0000313" key="6">
    <source>
        <dbReference type="EMBL" id="APM38322.1"/>
    </source>
</evidence>
<dbReference type="CDD" id="cd00038">
    <property type="entry name" value="CAP_ED"/>
    <property type="match status" value="1"/>
</dbReference>
<organism evidence="6 7">
    <name type="scientific">Clostridium kluyveri</name>
    <dbReference type="NCBI Taxonomy" id="1534"/>
    <lineage>
        <taxon>Bacteria</taxon>
        <taxon>Bacillati</taxon>
        <taxon>Bacillota</taxon>
        <taxon>Clostridia</taxon>
        <taxon>Eubacteriales</taxon>
        <taxon>Clostridiaceae</taxon>
        <taxon>Clostridium</taxon>
    </lineage>
</organism>
<feature type="domain" description="HTH crp-type" evidence="5">
    <location>
        <begin position="155"/>
        <end position="223"/>
    </location>
</feature>
<dbReference type="InterPro" id="IPR014710">
    <property type="entry name" value="RmlC-like_jellyroll"/>
</dbReference>
<keyword evidence="2" id="KW-0238">DNA-binding</keyword>